<feature type="domain" description="C2H2-type" evidence="6">
    <location>
        <begin position="15"/>
        <end position="42"/>
    </location>
</feature>
<dbReference type="PANTHER" id="PTHR24409">
    <property type="entry name" value="ZINC FINGER PROTEIN 142"/>
    <property type="match status" value="1"/>
</dbReference>
<evidence type="ECO:0000256" key="4">
    <source>
        <dbReference type="ARBA" id="ARBA00022833"/>
    </source>
</evidence>
<dbReference type="GO" id="GO:0008270">
    <property type="term" value="F:zinc ion binding"/>
    <property type="evidence" value="ECO:0007669"/>
    <property type="project" value="UniProtKB-KW"/>
</dbReference>
<dbReference type="SMART" id="SM00355">
    <property type="entry name" value="ZnF_C2H2"/>
    <property type="match status" value="4"/>
</dbReference>
<feature type="domain" description="C2H2-type" evidence="6">
    <location>
        <begin position="104"/>
        <end position="129"/>
    </location>
</feature>
<gene>
    <name evidence="7" type="primary">ZNF256_1</name>
    <name evidence="7" type="ORF">FJT64_001699</name>
</gene>
<dbReference type="Pfam" id="PF00096">
    <property type="entry name" value="zf-C2H2"/>
    <property type="match status" value="4"/>
</dbReference>
<dbReference type="GO" id="GO:0000977">
    <property type="term" value="F:RNA polymerase II transcription regulatory region sequence-specific DNA binding"/>
    <property type="evidence" value="ECO:0007669"/>
    <property type="project" value="TreeGrafter"/>
</dbReference>
<protein>
    <submittedName>
        <fullName evidence="7">Zinc finger protein 256</fullName>
    </submittedName>
</protein>
<evidence type="ECO:0000259" key="6">
    <source>
        <dbReference type="PROSITE" id="PS50157"/>
    </source>
</evidence>
<dbReference type="PROSITE" id="PS50157">
    <property type="entry name" value="ZINC_FINGER_C2H2_2"/>
    <property type="match status" value="3"/>
</dbReference>
<keyword evidence="1" id="KW-0479">Metal-binding</keyword>
<comment type="caution">
    <text evidence="7">The sequence shown here is derived from an EMBL/GenBank/DDBJ whole genome shotgun (WGS) entry which is preliminary data.</text>
</comment>
<evidence type="ECO:0000256" key="2">
    <source>
        <dbReference type="ARBA" id="ARBA00022737"/>
    </source>
</evidence>
<dbReference type="GO" id="GO:0005634">
    <property type="term" value="C:nucleus"/>
    <property type="evidence" value="ECO:0007669"/>
    <property type="project" value="TreeGrafter"/>
</dbReference>
<dbReference type="SUPFAM" id="SSF57667">
    <property type="entry name" value="beta-beta-alpha zinc fingers"/>
    <property type="match status" value="2"/>
</dbReference>
<organism evidence="7 8">
    <name type="scientific">Amphibalanus amphitrite</name>
    <name type="common">Striped barnacle</name>
    <name type="synonym">Balanus amphitrite</name>
    <dbReference type="NCBI Taxonomy" id="1232801"/>
    <lineage>
        <taxon>Eukaryota</taxon>
        <taxon>Metazoa</taxon>
        <taxon>Ecdysozoa</taxon>
        <taxon>Arthropoda</taxon>
        <taxon>Crustacea</taxon>
        <taxon>Multicrustacea</taxon>
        <taxon>Cirripedia</taxon>
        <taxon>Thoracica</taxon>
        <taxon>Thoracicalcarea</taxon>
        <taxon>Balanomorpha</taxon>
        <taxon>Balanoidea</taxon>
        <taxon>Balanidae</taxon>
        <taxon>Amphibalaninae</taxon>
        <taxon>Amphibalanus</taxon>
    </lineage>
</organism>
<dbReference type="OrthoDB" id="19132at2759"/>
<name>A0A6A4XEW7_AMPAM</name>
<dbReference type="Proteomes" id="UP000440578">
    <property type="component" value="Unassembled WGS sequence"/>
</dbReference>
<reference evidence="7 8" key="1">
    <citation type="submission" date="2019-07" db="EMBL/GenBank/DDBJ databases">
        <title>Draft genome assembly of a fouling barnacle, Amphibalanus amphitrite (Darwin, 1854): The first reference genome for Thecostraca.</title>
        <authorList>
            <person name="Kim W."/>
        </authorList>
    </citation>
    <scope>NUCLEOTIDE SEQUENCE [LARGE SCALE GENOMIC DNA]</scope>
    <source>
        <strain evidence="7">SNU_AA5</strain>
        <tissue evidence="7">Soma without cirri and trophi</tissue>
    </source>
</reference>
<evidence type="ECO:0000256" key="5">
    <source>
        <dbReference type="PROSITE-ProRule" id="PRU00042"/>
    </source>
</evidence>
<accession>A0A6A4XEW7</accession>
<dbReference type="InterPro" id="IPR036236">
    <property type="entry name" value="Znf_C2H2_sf"/>
</dbReference>
<dbReference type="GO" id="GO:0000981">
    <property type="term" value="F:DNA-binding transcription factor activity, RNA polymerase II-specific"/>
    <property type="evidence" value="ECO:0007669"/>
    <property type="project" value="TreeGrafter"/>
</dbReference>
<evidence type="ECO:0000256" key="3">
    <source>
        <dbReference type="ARBA" id="ARBA00022771"/>
    </source>
</evidence>
<dbReference type="AlphaFoldDB" id="A0A6A4XEW7"/>
<keyword evidence="4" id="KW-0862">Zinc</keyword>
<proteinExistence type="predicted"/>
<feature type="domain" description="C2H2-type" evidence="6">
    <location>
        <begin position="78"/>
        <end position="105"/>
    </location>
</feature>
<dbReference type="InterPro" id="IPR013087">
    <property type="entry name" value="Znf_C2H2_type"/>
</dbReference>
<evidence type="ECO:0000313" key="8">
    <source>
        <dbReference type="Proteomes" id="UP000440578"/>
    </source>
</evidence>
<keyword evidence="8" id="KW-1185">Reference proteome</keyword>
<keyword evidence="3 5" id="KW-0863">Zinc-finger</keyword>
<evidence type="ECO:0000256" key="1">
    <source>
        <dbReference type="ARBA" id="ARBA00022723"/>
    </source>
</evidence>
<keyword evidence="2" id="KW-0677">Repeat</keyword>
<evidence type="ECO:0000313" key="7">
    <source>
        <dbReference type="EMBL" id="KAF0312952.1"/>
    </source>
</evidence>
<dbReference type="Gene3D" id="3.30.160.60">
    <property type="entry name" value="Classic Zinc Finger"/>
    <property type="match status" value="2"/>
</dbReference>
<dbReference type="PANTHER" id="PTHR24409:SF295">
    <property type="entry name" value="AZ2-RELATED"/>
    <property type="match status" value="1"/>
</dbReference>
<dbReference type="EMBL" id="VIIS01000126">
    <property type="protein sequence ID" value="KAF0312952.1"/>
    <property type="molecule type" value="Genomic_DNA"/>
</dbReference>
<dbReference type="PROSITE" id="PS00028">
    <property type="entry name" value="ZINC_FINGER_C2H2_1"/>
    <property type="match status" value="4"/>
</dbReference>
<sequence length="139" mass="15345">MIGRTPAAAGPRTVHHCPVCWKPFTHPKSLLQHLPVHTGSTTCPVCGRVCDRKARLNLHMRRCHPEYADGAGGGRTPLHCSVCWRAYTNPQSLQKHLPVHRGHTTCRVCGRVFDRVARLNAHVRAAHPGFTGSPGLDRL</sequence>